<dbReference type="EMBL" id="JACBZF010000001">
    <property type="protein sequence ID" value="NYH94051.1"/>
    <property type="molecule type" value="Genomic_DNA"/>
</dbReference>
<dbReference type="Proteomes" id="UP000522081">
    <property type="component" value="Unassembled WGS sequence"/>
</dbReference>
<comment type="caution">
    <text evidence="1">The sequence shown here is derived from an EMBL/GenBank/DDBJ whole genome shotgun (WGS) entry which is preliminary data.</text>
</comment>
<dbReference type="RefSeq" id="WP_179406007.1">
    <property type="nucleotide sequence ID" value="NZ_BMGF01000001.1"/>
</dbReference>
<name>A0A7Y9XVV9_9SPHN</name>
<reference evidence="1 2" key="1">
    <citation type="submission" date="2020-07" db="EMBL/GenBank/DDBJ databases">
        <title>Genomic Encyclopedia of Type Strains, Phase IV (KMG-IV): sequencing the most valuable type-strain genomes for metagenomic binning, comparative biology and taxonomic classification.</title>
        <authorList>
            <person name="Goeker M."/>
        </authorList>
    </citation>
    <scope>NUCLEOTIDE SEQUENCE [LARGE SCALE GENOMIC DNA]</scope>
    <source>
        <strain evidence="1 2">DSM 29043</strain>
    </source>
</reference>
<evidence type="ECO:0000313" key="2">
    <source>
        <dbReference type="Proteomes" id="UP000522081"/>
    </source>
</evidence>
<accession>A0A7Y9XVV9</accession>
<evidence type="ECO:0000313" key="1">
    <source>
        <dbReference type="EMBL" id="NYH94051.1"/>
    </source>
</evidence>
<sequence>MTYPTEVTCDHTGTVFPVSLDELEAGGAAMLTRLFHSIGSLAPDNSVAAITRWEEFFGGGMGRKVVFDVRYDKPTDRPTELFAKFTREFGDPLRDLFSPVMDPEVRFALLSRRSEFPLNVPECMFAGYSAADKTGLLITSRVPYGRGGVLHAMDKAVDYEHDDLLPVYEAQTRAIAALAAFHKSGRFEGEVEEAFPFDPSNEKLLQVIPFDRAQLDEKLAILRDFADRAPQLLPDGLADSAFLDAFADGARRVLGKERSIWQRIYSHDDAIALIHWNMNPDNAWFWRGDDGTMQSGQLDWGGVGQGNIAQSYYGMYCAAETGFIARHDAHLQSLLLAEYAAKGGPALDASRFDEDVSLAIAVLGSAWMLDAPSLLANEIPDFEKLEDRADARLRQLFIPRAQLQLMRVFLSEWRRKDIGALIEKVG</sequence>
<protein>
    <recommendedName>
        <fullName evidence="3">Aminoglycoside phosphotransferase domain-containing protein</fullName>
    </recommendedName>
</protein>
<proteinExistence type="predicted"/>
<gene>
    <name evidence="1" type="ORF">FHS75_000356</name>
</gene>
<organism evidence="1 2">
    <name type="scientific">Novosphingobium marinum</name>
    <dbReference type="NCBI Taxonomy" id="1514948"/>
    <lineage>
        <taxon>Bacteria</taxon>
        <taxon>Pseudomonadati</taxon>
        <taxon>Pseudomonadota</taxon>
        <taxon>Alphaproteobacteria</taxon>
        <taxon>Sphingomonadales</taxon>
        <taxon>Sphingomonadaceae</taxon>
        <taxon>Novosphingobium</taxon>
    </lineage>
</organism>
<keyword evidence="2" id="KW-1185">Reference proteome</keyword>
<dbReference type="AlphaFoldDB" id="A0A7Y9XVV9"/>
<evidence type="ECO:0008006" key="3">
    <source>
        <dbReference type="Google" id="ProtNLM"/>
    </source>
</evidence>